<gene>
    <name evidence="2" type="ORF">GCM10012275_43940</name>
</gene>
<dbReference type="Gene3D" id="3.40.50.1110">
    <property type="entry name" value="SGNH hydrolase"/>
    <property type="match status" value="1"/>
</dbReference>
<dbReference type="InterPro" id="IPR036514">
    <property type="entry name" value="SGNH_hydro_sf"/>
</dbReference>
<evidence type="ECO:0000313" key="2">
    <source>
        <dbReference type="EMBL" id="GGM68697.1"/>
    </source>
</evidence>
<proteinExistence type="predicted"/>
<feature type="domain" description="SGNH hydrolase-type esterase" evidence="1">
    <location>
        <begin position="77"/>
        <end position="254"/>
    </location>
</feature>
<accession>A0A8J3FVI4</accession>
<comment type="caution">
    <text evidence="2">The sequence shown here is derived from an EMBL/GenBank/DDBJ whole genome shotgun (WGS) entry which is preliminary data.</text>
</comment>
<dbReference type="GO" id="GO:0004622">
    <property type="term" value="F:phosphatidylcholine lysophospholipase activity"/>
    <property type="evidence" value="ECO:0007669"/>
    <property type="project" value="TreeGrafter"/>
</dbReference>
<keyword evidence="3" id="KW-1185">Reference proteome</keyword>
<dbReference type="InterPro" id="IPR051532">
    <property type="entry name" value="Ester_Hydrolysis_Enzymes"/>
</dbReference>
<name>A0A8J3FVI4_9PSEU</name>
<dbReference type="Proteomes" id="UP000637578">
    <property type="component" value="Unassembled WGS sequence"/>
</dbReference>
<dbReference type="Pfam" id="PF13472">
    <property type="entry name" value="Lipase_GDSL_2"/>
    <property type="match status" value="1"/>
</dbReference>
<dbReference type="EMBL" id="BMMK01000023">
    <property type="protein sequence ID" value="GGM68697.1"/>
    <property type="molecule type" value="Genomic_DNA"/>
</dbReference>
<sequence length="309" mass="31868">MIGARALRAAALATGALGGLSGAAYGLLTEQSRRARRVIGVPTAPPYRADGVYLPDGTGPLPADNPRCSDGPVRFAVLGDSSAAGLGVDSPEELPGVLLARGLAAEAERPVRLVTYAVVGATTKELPDQVAAALDDPPALALMIIGANDVTTKLSVRTSAALLGAQVALLRDADVEVVVGTCPDLGAIRPIPQPLRSVARSWSLALSRAQRRAVAAVGGHAVPLADLLAREFLARPTELFSTDQFHPSAAGYQAAVDVLLPVLCVAGGLWGGPVPQAPTRSAAAEARRPTARLVARLNRLLRRTQPIEP</sequence>
<evidence type="ECO:0000259" key="1">
    <source>
        <dbReference type="Pfam" id="PF13472"/>
    </source>
</evidence>
<dbReference type="PANTHER" id="PTHR30383:SF5">
    <property type="entry name" value="SGNH HYDROLASE-TYPE ESTERASE DOMAIN-CONTAINING PROTEIN"/>
    <property type="match status" value="1"/>
</dbReference>
<dbReference type="AlphaFoldDB" id="A0A8J3FVI4"/>
<evidence type="ECO:0000313" key="3">
    <source>
        <dbReference type="Proteomes" id="UP000637578"/>
    </source>
</evidence>
<dbReference type="SUPFAM" id="SSF52266">
    <property type="entry name" value="SGNH hydrolase"/>
    <property type="match status" value="1"/>
</dbReference>
<dbReference type="PANTHER" id="PTHR30383">
    <property type="entry name" value="THIOESTERASE 1/PROTEASE 1/LYSOPHOSPHOLIPASE L1"/>
    <property type="match status" value="1"/>
</dbReference>
<protein>
    <recommendedName>
        <fullName evidence="1">SGNH hydrolase-type esterase domain-containing protein</fullName>
    </recommendedName>
</protein>
<organism evidence="2 3">
    <name type="scientific">Longimycelium tulufanense</name>
    <dbReference type="NCBI Taxonomy" id="907463"/>
    <lineage>
        <taxon>Bacteria</taxon>
        <taxon>Bacillati</taxon>
        <taxon>Actinomycetota</taxon>
        <taxon>Actinomycetes</taxon>
        <taxon>Pseudonocardiales</taxon>
        <taxon>Pseudonocardiaceae</taxon>
        <taxon>Longimycelium</taxon>
    </lineage>
</organism>
<dbReference type="InterPro" id="IPR013830">
    <property type="entry name" value="SGNH_hydro"/>
</dbReference>
<reference evidence="2" key="2">
    <citation type="submission" date="2020-09" db="EMBL/GenBank/DDBJ databases">
        <authorList>
            <person name="Sun Q."/>
            <person name="Zhou Y."/>
        </authorList>
    </citation>
    <scope>NUCLEOTIDE SEQUENCE</scope>
    <source>
        <strain evidence="2">CGMCC 4.5737</strain>
    </source>
</reference>
<reference evidence="2" key="1">
    <citation type="journal article" date="2014" name="Int. J. Syst. Evol. Microbiol.">
        <title>Complete genome sequence of Corynebacterium casei LMG S-19264T (=DSM 44701T), isolated from a smear-ripened cheese.</title>
        <authorList>
            <consortium name="US DOE Joint Genome Institute (JGI-PGF)"/>
            <person name="Walter F."/>
            <person name="Albersmeier A."/>
            <person name="Kalinowski J."/>
            <person name="Ruckert C."/>
        </authorList>
    </citation>
    <scope>NUCLEOTIDE SEQUENCE</scope>
    <source>
        <strain evidence="2">CGMCC 4.5737</strain>
    </source>
</reference>
<dbReference type="CDD" id="cd01836">
    <property type="entry name" value="FeeA_FeeB_like"/>
    <property type="match status" value="1"/>
</dbReference>
<dbReference type="RefSeq" id="WP_189060294.1">
    <property type="nucleotide sequence ID" value="NZ_BMMK01000023.1"/>
</dbReference>